<evidence type="ECO:0000313" key="3">
    <source>
        <dbReference type="Proteomes" id="UP000076715"/>
    </source>
</evidence>
<proteinExistence type="predicted"/>
<dbReference type="Gene3D" id="3.30.40.250">
    <property type="match status" value="1"/>
</dbReference>
<keyword evidence="3" id="KW-1185">Reference proteome</keyword>
<organism evidence="2 3">
    <name type="scientific">Aquimarina aggregata</name>
    <dbReference type="NCBI Taxonomy" id="1642818"/>
    <lineage>
        <taxon>Bacteria</taxon>
        <taxon>Pseudomonadati</taxon>
        <taxon>Bacteroidota</taxon>
        <taxon>Flavobacteriia</taxon>
        <taxon>Flavobacteriales</taxon>
        <taxon>Flavobacteriaceae</taxon>
        <taxon>Aquimarina</taxon>
    </lineage>
</organism>
<reference evidence="2 3" key="1">
    <citation type="submission" date="2016-01" db="EMBL/GenBank/DDBJ databases">
        <title>The draft genome sequence of Aquimarina sp. RZW4-3-2.</title>
        <authorList>
            <person name="Wang Y."/>
        </authorList>
    </citation>
    <scope>NUCLEOTIDE SEQUENCE [LARGE SCALE GENOMIC DNA]</scope>
    <source>
        <strain evidence="2 3">RZW4-3-2</strain>
    </source>
</reference>
<dbReference type="PANTHER" id="PTHR37809:SF1">
    <property type="entry name" value="RIBOSOMAL PROTEIN S12 METHYLTHIOTRANSFERASE ACCESSORY FACTOR YCAO"/>
    <property type="match status" value="1"/>
</dbReference>
<evidence type="ECO:0000313" key="2">
    <source>
        <dbReference type="EMBL" id="KZS38102.1"/>
    </source>
</evidence>
<dbReference type="Proteomes" id="UP000076715">
    <property type="component" value="Unassembled WGS sequence"/>
</dbReference>
<evidence type="ECO:0000259" key="1">
    <source>
        <dbReference type="PROSITE" id="PS51664"/>
    </source>
</evidence>
<dbReference type="PROSITE" id="PS51664">
    <property type="entry name" value="YCAO"/>
    <property type="match status" value="1"/>
</dbReference>
<accession>A0A162WHD5</accession>
<dbReference type="InterPro" id="IPR003776">
    <property type="entry name" value="YcaO-like_dom"/>
</dbReference>
<comment type="caution">
    <text evidence="2">The sequence shown here is derived from an EMBL/GenBank/DDBJ whole genome shotgun (WGS) entry which is preliminary data.</text>
</comment>
<dbReference type="EMBL" id="LQRT01000060">
    <property type="protein sequence ID" value="KZS38102.1"/>
    <property type="molecule type" value="Genomic_DNA"/>
</dbReference>
<dbReference type="Pfam" id="PF02624">
    <property type="entry name" value="YcaO"/>
    <property type="match status" value="1"/>
</dbReference>
<dbReference type="Gene3D" id="3.30.160.660">
    <property type="match status" value="1"/>
</dbReference>
<protein>
    <recommendedName>
        <fullName evidence="1">YcaO domain-containing protein</fullName>
    </recommendedName>
</protein>
<gene>
    <name evidence="2" type="ORF">AWE51_18830</name>
</gene>
<dbReference type="PANTHER" id="PTHR37809">
    <property type="entry name" value="RIBOSOMAL PROTEIN S12 METHYLTHIOTRANSFERASE ACCESSORY FACTOR YCAO"/>
    <property type="match status" value="1"/>
</dbReference>
<dbReference type="STRING" id="1642818.AWE51_18830"/>
<name>A0A162WHD5_9FLAO</name>
<dbReference type="Gene3D" id="3.30.1330.230">
    <property type="match status" value="1"/>
</dbReference>
<sequence>MDPKLFKLLDRVLDLEYGIIRYIKEIPLMPDEPDIFIAITEFQDPFIVSQEGESRKRFQMGKQSAGAALDRVSAIWSAIGEGIERYAGAIYDPQLITWAASNELDNDSFVDPNDFILFSRDQYNDPNFKYEKHDPKIPIGWTIGKRLRDQKNIYFPASLAYFAYDNKHKSEFLTDSYSTGLACGPTEEWAVCSGLYEVIERDAYALHWAARQPAKKIDLDQAIACASPDLQKLLQHEGVDLFLGDITTELGVPTILVIAKHPDKPGIALGASTNLCAKTALRKAVVECFHTFNWCIEMHRWNKRVEEQDVKAFSDHVLYYLQEGREHQAEFFWSSTERSTLLDGLEFTPSTTPDHVHDQKTIVNLLDDLGHPSYVIDISPEDVASLGLRVTRAVIPSLQPMWCGFGRVPLDRRRFNQFLAYKEKDLNTPINQEIHPFP</sequence>
<dbReference type="AlphaFoldDB" id="A0A162WHD5"/>
<dbReference type="RefSeq" id="WP_066319981.1">
    <property type="nucleotide sequence ID" value="NZ_LQRT01000060.1"/>
</dbReference>
<dbReference type="InterPro" id="IPR027624">
    <property type="entry name" value="TOMM_cyclo_SagD"/>
</dbReference>
<feature type="domain" description="YcaO" evidence="1">
    <location>
        <begin position="66"/>
        <end position="438"/>
    </location>
</feature>
<dbReference type="NCBIfam" id="TIGR03604">
    <property type="entry name" value="TOMM_cyclo_SagD"/>
    <property type="match status" value="1"/>
</dbReference>
<dbReference type="OrthoDB" id="2379922at2"/>